<evidence type="ECO:0000256" key="10">
    <source>
        <dbReference type="ARBA" id="ARBA00023166"/>
    </source>
</evidence>
<evidence type="ECO:0000256" key="8">
    <source>
        <dbReference type="ARBA" id="ARBA00023098"/>
    </source>
</evidence>
<dbReference type="AlphaFoldDB" id="A0A453JFK9"/>
<evidence type="ECO:0000256" key="6">
    <source>
        <dbReference type="ARBA" id="ARBA00022989"/>
    </source>
</evidence>
<organism evidence="16 17">
    <name type="scientific">Aegilops tauschii subsp. strangulata</name>
    <name type="common">Goatgrass</name>
    <dbReference type="NCBI Taxonomy" id="200361"/>
    <lineage>
        <taxon>Eukaryota</taxon>
        <taxon>Viridiplantae</taxon>
        <taxon>Streptophyta</taxon>
        <taxon>Embryophyta</taxon>
        <taxon>Tracheophyta</taxon>
        <taxon>Spermatophyta</taxon>
        <taxon>Magnoliopsida</taxon>
        <taxon>Liliopsida</taxon>
        <taxon>Poales</taxon>
        <taxon>Poaceae</taxon>
        <taxon>BOP clade</taxon>
        <taxon>Pooideae</taxon>
        <taxon>Triticodae</taxon>
        <taxon>Triticeae</taxon>
        <taxon>Triticinae</taxon>
        <taxon>Aegilops</taxon>
    </lineage>
</organism>
<keyword evidence="3" id="KW-0444">Lipid biosynthesis</keyword>
<dbReference type="GO" id="GO:0016126">
    <property type="term" value="P:sterol biosynthetic process"/>
    <property type="evidence" value="ECO:0007669"/>
    <property type="project" value="UniProtKB-KW"/>
</dbReference>
<keyword evidence="12" id="KW-0413">Isomerase</keyword>
<dbReference type="GO" id="GO:0016020">
    <property type="term" value="C:membrane"/>
    <property type="evidence" value="ECO:0007669"/>
    <property type="project" value="UniProtKB-SubCell"/>
</dbReference>
<proteinExistence type="inferred from homology"/>
<evidence type="ECO:0000256" key="14">
    <source>
        <dbReference type="SAM" id="Phobius"/>
    </source>
</evidence>
<evidence type="ECO:0000256" key="5">
    <source>
        <dbReference type="ARBA" id="ARBA00022955"/>
    </source>
</evidence>
<comment type="subcellular location">
    <subcellularLocation>
        <location evidence="1">Membrane</location>
        <topology evidence="1">Multi-pass membrane protein</topology>
    </subcellularLocation>
</comment>
<protein>
    <recommendedName>
        <fullName evidence="15">EXPERA domain-containing protein</fullName>
    </recommendedName>
</protein>
<evidence type="ECO:0000313" key="17">
    <source>
        <dbReference type="Proteomes" id="UP000015105"/>
    </source>
</evidence>
<dbReference type="Pfam" id="PF05241">
    <property type="entry name" value="EBP"/>
    <property type="match status" value="1"/>
</dbReference>
<accession>A0A453JFK9</accession>
<keyword evidence="4 13" id="KW-0812">Transmembrane</keyword>
<name>A0A453JFK9_AEGTS</name>
<dbReference type="PANTHER" id="PTHR14207:SF0">
    <property type="entry name" value="3-BETA-HYDROXYSTEROID-DELTA(8),DELTA(7)-ISOMERASE"/>
    <property type="match status" value="1"/>
</dbReference>
<evidence type="ECO:0000256" key="12">
    <source>
        <dbReference type="ARBA" id="ARBA00023235"/>
    </source>
</evidence>
<reference evidence="16" key="5">
    <citation type="journal article" date="2021" name="G3 (Bethesda)">
        <title>Aegilops tauschii genome assembly Aet v5.0 features greater sequence contiguity and improved annotation.</title>
        <authorList>
            <person name="Wang L."/>
            <person name="Zhu T."/>
            <person name="Rodriguez J.C."/>
            <person name="Deal K.R."/>
            <person name="Dubcovsky J."/>
            <person name="McGuire P.E."/>
            <person name="Lux T."/>
            <person name="Spannagl M."/>
            <person name="Mayer K.F.X."/>
            <person name="Baldrich P."/>
            <person name="Meyers B.C."/>
            <person name="Huo N."/>
            <person name="Gu Y.Q."/>
            <person name="Zhou H."/>
            <person name="Devos K.M."/>
            <person name="Bennetzen J.L."/>
            <person name="Unver T."/>
            <person name="Budak H."/>
            <person name="Gulick P.J."/>
            <person name="Galiba G."/>
            <person name="Kalapos B."/>
            <person name="Nelson D.R."/>
            <person name="Li P."/>
            <person name="You F.M."/>
            <person name="Luo M.C."/>
            <person name="Dvorak J."/>
        </authorList>
    </citation>
    <scope>NUCLEOTIDE SEQUENCE [LARGE SCALE GENOMIC DNA]</scope>
    <source>
        <strain evidence="16">cv. AL8/78</strain>
    </source>
</reference>
<dbReference type="Gramene" id="AET5Gv20020000.3">
    <property type="protein sequence ID" value="AET5Gv20020000.3"/>
    <property type="gene ID" value="AET5Gv20020000"/>
</dbReference>
<dbReference type="GO" id="GO:0004769">
    <property type="term" value="F:steroid Delta-isomerase activity"/>
    <property type="evidence" value="ECO:0007669"/>
    <property type="project" value="TreeGrafter"/>
</dbReference>
<evidence type="ECO:0000256" key="2">
    <source>
        <dbReference type="ARBA" id="ARBA00008337"/>
    </source>
</evidence>
<keyword evidence="17" id="KW-1185">Reference proteome</keyword>
<feature type="domain" description="EXPERA" evidence="15">
    <location>
        <begin position="63"/>
        <end position="201"/>
    </location>
</feature>
<reference evidence="16" key="4">
    <citation type="submission" date="2019-03" db="UniProtKB">
        <authorList>
            <consortium name="EnsemblPlants"/>
        </authorList>
    </citation>
    <scope>IDENTIFICATION</scope>
</reference>
<dbReference type="Proteomes" id="UP000015105">
    <property type="component" value="Chromosome 5D"/>
</dbReference>
<comment type="similarity">
    <text evidence="2">Belongs to the EBP family.</text>
</comment>
<feature type="transmembrane region" description="Helical" evidence="14">
    <location>
        <begin position="68"/>
        <end position="87"/>
    </location>
</feature>
<sequence>MAAIGGHPYSPSDLELPGFVPQQLSPIELVVPLIGTSLLVITVIWLVSGHVLNSGRPSRLSKADRLLMCWWAITGLTHLIIEAPLLFTPNYLTKENPSFFDEIWKEYSKADSRYATGDTTTTAIEVIAVFLQGPLSLFAVQLRYCFQKVLQLHSTVRCIYEPPLLNVDFLHYRLLRRHELLCQSILLLDIFCWCKLPMGCDSNVDSNKELEVDKPSISVLQGESRLSKPTLCPRHHNYLGSMTPARMGT</sequence>
<dbReference type="GO" id="GO:0000247">
    <property type="term" value="F:C-8 sterol isomerase activity"/>
    <property type="evidence" value="ECO:0007669"/>
    <property type="project" value="TreeGrafter"/>
</dbReference>
<keyword evidence="6 13" id="KW-1133">Transmembrane helix</keyword>
<dbReference type="PANTHER" id="PTHR14207">
    <property type="entry name" value="STEROL ISOMERASE"/>
    <property type="match status" value="1"/>
</dbReference>
<keyword evidence="11" id="KW-0753">Steroid metabolism</keyword>
<dbReference type="EnsemblPlants" id="AET5Gv20020000.3">
    <property type="protein sequence ID" value="AET5Gv20020000.3"/>
    <property type="gene ID" value="AET5Gv20020000"/>
</dbReference>
<evidence type="ECO:0000256" key="9">
    <source>
        <dbReference type="ARBA" id="ARBA00023136"/>
    </source>
</evidence>
<keyword evidence="8" id="KW-0443">Lipid metabolism</keyword>
<dbReference type="STRING" id="200361.A0A453JFK9"/>
<evidence type="ECO:0000256" key="1">
    <source>
        <dbReference type="ARBA" id="ARBA00004141"/>
    </source>
</evidence>
<keyword evidence="5" id="KW-0752">Steroid biosynthesis</keyword>
<dbReference type="GO" id="GO:0005783">
    <property type="term" value="C:endoplasmic reticulum"/>
    <property type="evidence" value="ECO:0007669"/>
    <property type="project" value="TreeGrafter"/>
</dbReference>
<evidence type="ECO:0000256" key="11">
    <source>
        <dbReference type="ARBA" id="ARBA00023221"/>
    </source>
</evidence>
<dbReference type="InterPro" id="IPR033118">
    <property type="entry name" value="EXPERA"/>
</dbReference>
<dbReference type="PROSITE" id="PS51751">
    <property type="entry name" value="EXPERA"/>
    <property type="match status" value="1"/>
</dbReference>
<reference evidence="16" key="3">
    <citation type="journal article" date="2017" name="Nature">
        <title>Genome sequence of the progenitor of the wheat D genome Aegilops tauschii.</title>
        <authorList>
            <person name="Luo M.C."/>
            <person name="Gu Y.Q."/>
            <person name="Puiu D."/>
            <person name="Wang H."/>
            <person name="Twardziok S.O."/>
            <person name="Deal K.R."/>
            <person name="Huo N."/>
            <person name="Zhu T."/>
            <person name="Wang L."/>
            <person name="Wang Y."/>
            <person name="McGuire P.E."/>
            <person name="Liu S."/>
            <person name="Long H."/>
            <person name="Ramasamy R.K."/>
            <person name="Rodriguez J.C."/>
            <person name="Van S.L."/>
            <person name="Yuan L."/>
            <person name="Wang Z."/>
            <person name="Xia Z."/>
            <person name="Xiao L."/>
            <person name="Anderson O.D."/>
            <person name="Ouyang S."/>
            <person name="Liang Y."/>
            <person name="Zimin A.V."/>
            <person name="Pertea G."/>
            <person name="Qi P."/>
            <person name="Bennetzen J.L."/>
            <person name="Dai X."/>
            <person name="Dawson M.W."/>
            <person name="Muller H.G."/>
            <person name="Kugler K."/>
            <person name="Rivarola-Duarte L."/>
            <person name="Spannagl M."/>
            <person name="Mayer K.F.X."/>
            <person name="Lu F.H."/>
            <person name="Bevan M.W."/>
            <person name="Leroy P."/>
            <person name="Li P."/>
            <person name="You F.M."/>
            <person name="Sun Q."/>
            <person name="Liu Z."/>
            <person name="Lyons E."/>
            <person name="Wicker T."/>
            <person name="Salzberg S.L."/>
            <person name="Devos K.M."/>
            <person name="Dvorak J."/>
        </authorList>
    </citation>
    <scope>NUCLEOTIDE SEQUENCE [LARGE SCALE GENOMIC DNA]</scope>
    <source>
        <strain evidence="16">cv. AL8/78</strain>
    </source>
</reference>
<evidence type="ECO:0000313" key="16">
    <source>
        <dbReference type="EnsemblPlants" id="AET5Gv20020000.3"/>
    </source>
</evidence>
<evidence type="ECO:0000256" key="4">
    <source>
        <dbReference type="ARBA" id="ARBA00022692"/>
    </source>
</evidence>
<dbReference type="InterPro" id="IPR007905">
    <property type="entry name" value="EBP"/>
</dbReference>
<evidence type="ECO:0000259" key="15">
    <source>
        <dbReference type="PROSITE" id="PS51751"/>
    </source>
</evidence>
<keyword evidence="10" id="KW-1207">Sterol metabolism</keyword>
<evidence type="ECO:0000256" key="13">
    <source>
        <dbReference type="PROSITE-ProRule" id="PRU01087"/>
    </source>
</evidence>
<dbReference type="GO" id="GO:0047750">
    <property type="term" value="F:cholestenol delta-isomerase activity"/>
    <property type="evidence" value="ECO:0007669"/>
    <property type="project" value="InterPro"/>
</dbReference>
<evidence type="ECO:0000256" key="3">
    <source>
        <dbReference type="ARBA" id="ARBA00022516"/>
    </source>
</evidence>
<evidence type="ECO:0000256" key="7">
    <source>
        <dbReference type="ARBA" id="ARBA00023011"/>
    </source>
</evidence>
<reference evidence="17" key="1">
    <citation type="journal article" date="2014" name="Science">
        <title>Ancient hybridizations among the ancestral genomes of bread wheat.</title>
        <authorList>
            <consortium name="International Wheat Genome Sequencing Consortium,"/>
            <person name="Marcussen T."/>
            <person name="Sandve S.R."/>
            <person name="Heier L."/>
            <person name="Spannagl M."/>
            <person name="Pfeifer M."/>
            <person name="Jakobsen K.S."/>
            <person name="Wulff B.B."/>
            <person name="Steuernagel B."/>
            <person name="Mayer K.F."/>
            <person name="Olsen O.A."/>
        </authorList>
    </citation>
    <scope>NUCLEOTIDE SEQUENCE [LARGE SCALE GENOMIC DNA]</scope>
    <source>
        <strain evidence="17">cv. AL8/78</strain>
    </source>
</reference>
<keyword evidence="7" id="KW-0756">Sterol biosynthesis</keyword>
<keyword evidence="9 13" id="KW-0472">Membrane</keyword>
<feature type="transmembrane region" description="Helical" evidence="14">
    <location>
        <begin position="29"/>
        <end position="47"/>
    </location>
</feature>
<reference evidence="17" key="2">
    <citation type="journal article" date="2017" name="Nat. Plants">
        <title>The Aegilops tauschii genome reveals multiple impacts of transposons.</title>
        <authorList>
            <person name="Zhao G."/>
            <person name="Zou C."/>
            <person name="Li K."/>
            <person name="Wang K."/>
            <person name="Li T."/>
            <person name="Gao L."/>
            <person name="Zhang X."/>
            <person name="Wang H."/>
            <person name="Yang Z."/>
            <person name="Liu X."/>
            <person name="Jiang W."/>
            <person name="Mao L."/>
            <person name="Kong X."/>
            <person name="Jiao Y."/>
            <person name="Jia J."/>
        </authorList>
    </citation>
    <scope>NUCLEOTIDE SEQUENCE [LARGE SCALE GENOMIC DNA]</scope>
    <source>
        <strain evidence="17">cv. AL8/78</strain>
    </source>
</reference>